<comment type="caution">
    <text evidence="13">The sequence shown here is derived from an EMBL/GenBank/DDBJ whole genome shotgun (WGS) entry which is preliminary data.</text>
</comment>
<dbReference type="OrthoDB" id="2020720at2759"/>
<dbReference type="Gene3D" id="2.30.30.100">
    <property type="match status" value="1"/>
</dbReference>
<evidence type="ECO:0000256" key="1">
    <source>
        <dbReference type="ARBA" id="ARBA00004123"/>
    </source>
</evidence>
<keyword evidence="6" id="KW-0694">RNA-binding</keyword>
<comment type="subcellular location">
    <subcellularLocation>
        <location evidence="2">Cytoplasm</location>
    </subcellularLocation>
    <subcellularLocation>
        <location evidence="1">Nucleus</location>
    </subcellularLocation>
</comment>
<dbReference type="GO" id="GO:0071004">
    <property type="term" value="C:U2-type prespliceosome"/>
    <property type="evidence" value="ECO:0007669"/>
    <property type="project" value="TreeGrafter"/>
</dbReference>
<evidence type="ECO:0000256" key="6">
    <source>
        <dbReference type="ARBA" id="ARBA00022884"/>
    </source>
</evidence>
<dbReference type="GO" id="GO:0005685">
    <property type="term" value="C:U1 snRNP"/>
    <property type="evidence" value="ECO:0007669"/>
    <property type="project" value="TreeGrafter"/>
</dbReference>
<accession>A0A9P6WBU6</accession>
<dbReference type="PROSITE" id="PS52002">
    <property type="entry name" value="SM"/>
    <property type="match status" value="1"/>
</dbReference>
<keyword evidence="7" id="KW-0508">mRNA splicing</keyword>
<keyword evidence="8" id="KW-0539">Nucleus</keyword>
<evidence type="ECO:0000256" key="4">
    <source>
        <dbReference type="ARBA" id="ARBA00022490"/>
    </source>
</evidence>
<gene>
    <name evidence="13" type="ORF">C6P45_003623</name>
</gene>
<evidence type="ECO:0000256" key="10">
    <source>
        <dbReference type="ARBA" id="ARBA00041355"/>
    </source>
</evidence>
<dbReference type="PANTHER" id="PTHR10701">
    <property type="entry name" value="SMALL NUCLEAR RIBONUCLEOPROTEIN-ASSOCIATED PROTEIN B AND N"/>
    <property type="match status" value="1"/>
</dbReference>
<dbReference type="PANTHER" id="PTHR10701:SF0">
    <property type="entry name" value="SMALL NUCLEAR RIBONUCLEOPROTEIN-ASSOCIATED PROTEIN B"/>
    <property type="match status" value="1"/>
</dbReference>
<dbReference type="Pfam" id="PF01423">
    <property type="entry name" value="LSM"/>
    <property type="match status" value="1"/>
</dbReference>
<evidence type="ECO:0000313" key="13">
    <source>
        <dbReference type="EMBL" id="KAG0669552.1"/>
    </source>
</evidence>
<feature type="domain" description="Sm" evidence="12">
    <location>
        <begin position="7"/>
        <end position="96"/>
    </location>
</feature>
<dbReference type="InterPro" id="IPR050914">
    <property type="entry name" value="snRNP_SmB/NAA38-like"/>
</dbReference>
<feature type="compositionally biased region" description="Basic and acidic residues" evidence="11">
    <location>
        <begin position="121"/>
        <end position="138"/>
    </location>
</feature>
<sequence>MSHVSVKHNSRLSDLIGYKLRVLTEDGRVYIGELMSFDKHMNIILSDCVEERIPKQDQLKLRQGKNDNSVKVEKRTLGLIILRGKHILTTVVQDKPLMTKKERLVQEKKQNKMLKKQQNKNKKDATDGKVSKNTDNRYKGRNNGVPVQAKKFQPPPGFKTK</sequence>
<keyword evidence="14" id="KW-1185">Reference proteome</keyword>
<dbReference type="GO" id="GO:0046540">
    <property type="term" value="C:U4/U6 x U5 tri-snRNP complex"/>
    <property type="evidence" value="ECO:0007669"/>
    <property type="project" value="TreeGrafter"/>
</dbReference>
<dbReference type="GO" id="GO:0005686">
    <property type="term" value="C:U2 snRNP"/>
    <property type="evidence" value="ECO:0007669"/>
    <property type="project" value="TreeGrafter"/>
</dbReference>
<dbReference type="GO" id="GO:0003723">
    <property type="term" value="F:RNA binding"/>
    <property type="evidence" value="ECO:0007669"/>
    <property type="project" value="UniProtKB-KW"/>
</dbReference>
<keyword evidence="9" id="KW-0687">Ribonucleoprotein</keyword>
<evidence type="ECO:0000313" key="14">
    <source>
        <dbReference type="Proteomes" id="UP000750334"/>
    </source>
</evidence>
<evidence type="ECO:0000256" key="5">
    <source>
        <dbReference type="ARBA" id="ARBA00022664"/>
    </source>
</evidence>
<protein>
    <recommendedName>
        <fullName evidence="10">Sm protein B</fullName>
    </recommendedName>
</protein>
<dbReference type="SMART" id="SM00651">
    <property type="entry name" value="Sm"/>
    <property type="match status" value="1"/>
</dbReference>
<dbReference type="InterPro" id="IPR010920">
    <property type="entry name" value="LSM_dom_sf"/>
</dbReference>
<dbReference type="GO" id="GO:0070990">
    <property type="term" value="F:snRNP binding"/>
    <property type="evidence" value="ECO:0007669"/>
    <property type="project" value="TreeGrafter"/>
</dbReference>
<keyword evidence="4" id="KW-0963">Cytoplasm</keyword>
<evidence type="ECO:0000256" key="7">
    <source>
        <dbReference type="ARBA" id="ARBA00023187"/>
    </source>
</evidence>
<dbReference type="InterPro" id="IPR047575">
    <property type="entry name" value="Sm"/>
</dbReference>
<evidence type="ECO:0000259" key="12">
    <source>
        <dbReference type="PROSITE" id="PS52002"/>
    </source>
</evidence>
<evidence type="ECO:0000256" key="8">
    <source>
        <dbReference type="ARBA" id="ARBA00023242"/>
    </source>
</evidence>
<dbReference type="InterPro" id="IPR001163">
    <property type="entry name" value="Sm_dom_euk/arc"/>
</dbReference>
<dbReference type="CDD" id="cd01717">
    <property type="entry name" value="Sm_B"/>
    <property type="match status" value="1"/>
</dbReference>
<dbReference type="GO" id="GO:0005682">
    <property type="term" value="C:U5 snRNP"/>
    <property type="evidence" value="ECO:0007669"/>
    <property type="project" value="TreeGrafter"/>
</dbReference>
<dbReference type="GO" id="GO:0000398">
    <property type="term" value="P:mRNA splicing, via spliceosome"/>
    <property type="evidence" value="ECO:0007669"/>
    <property type="project" value="TreeGrafter"/>
</dbReference>
<organism evidence="13 14">
    <name type="scientific">Maudiozyma exigua</name>
    <name type="common">Yeast</name>
    <name type="synonym">Kazachstania exigua</name>
    <dbReference type="NCBI Taxonomy" id="34358"/>
    <lineage>
        <taxon>Eukaryota</taxon>
        <taxon>Fungi</taxon>
        <taxon>Dikarya</taxon>
        <taxon>Ascomycota</taxon>
        <taxon>Saccharomycotina</taxon>
        <taxon>Saccharomycetes</taxon>
        <taxon>Saccharomycetales</taxon>
        <taxon>Saccharomycetaceae</taxon>
        <taxon>Maudiozyma</taxon>
    </lineage>
</organism>
<dbReference type="AlphaFoldDB" id="A0A9P6WBU6"/>
<dbReference type="GO" id="GO:0071013">
    <property type="term" value="C:catalytic step 2 spliceosome"/>
    <property type="evidence" value="ECO:0007669"/>
    <property type="project" value="TreeGrafter"/>
</dbReference>
<name>A0A9P6WBU6_MAUEX</name>
<dbReference type="EMBL" id="PUHR01000039">
    <property type="protein sequence ID" value="KAG0669552.1"/>
    <property type="molecule type" value="Genomic_DNA"/>
</dbReference>
<dbReference type="FunFam" id="2.30.30.100:FF:000079">
    <property type="entry name" value="Sm B"/>
    <property type="match status" value="1"/>
</dbReference>
<comment type="similarity">
    <text evidence="3">Belongs to the snRNP SmB/SmN family.</text>
</comment>
<evidence type="ECO:0000256" key="9">
    <source>
        <dbReference type="ARBA" id="ARBA00023274"/>
    </source>
</evidence>
<evidence type="ECO:0000256" key="2">
    <source>
        <dbReference type="ARBA" id="ARBA00004496"/>
    </source>
</evidence>
<dbReference type="Proteomes" id="UP000750334">
    <property type="component" value="Unassembled WGS sequence"/>
</dbReference>
<proteinExistence type="inferred from homology"/>
<evidence type="ECO:0000256" key="3">
    <source>
        <dbReference type="ARBA" id="ARBA00009123"/>
    </source>
</evidence>
<evidence type="ECO:0000256" key="11">
    <source>
        <dbReference type="SAM" id="MobiDB-lite"/>
    </source>
</evidence>
<feature type="compositionally biased region" description="Basic residues" evidence="11">
    <location>
        <begin position="111"/>
        <end position="120"/>
    </location>
</feature>
<reference evidence="13 14" key="1">
    <citation type="submission" date="2020-11" db="EMBL/GenBank/DDBJ databases">
        <title>Kefir isolates.</title>
        <authorList>
            <person name="Marcisauskas S."/>
            <person name="Kim Y."/>
            <person name="Blasche S."/>
        </authorList>
    </citation>
    <scope>NUCLEOTIDE SEQUENCE [LARGE SCALE GENOMIC DNA]</scope>
    <source>
        <strain evidence="13 14">OG2</strain>
    </source>
</reference>
<keyword evidence="5" id="KW-0507">mRNA processing</keyword>
<dbReference type="GO" id="GO:0005737">
    <property type="term" value="C:cytoplasm"/>
    <property type="evidence" value="ECO:0007669"/>
    <property type="project" value="UniProtKB-SubCell"/>
</dbReference>
<feature type="region of interest" description="Disordered" evidence="11">
    <location>
        <begin position="102"/>
        <end position="161"/>
    </location>
</feature>
<dbReference type="SUPFAM" id="SSF50182">
    <property type="entry name" value="Sm-like ribonucleoproteins"/>
    <property type="match status" value="1"/>
</dbReference>
<dbReference type="GO" id="GO:0005687">
    <property type="term" value="C:U4 snRNP"/>
    <property type="evidence" value="ECO:0007669"/>
    <property type="project" value="TreeGrafter"/>
</dbReference>